<evidence type="ECO:0000313" key="3">
    <source>
        <dbReference type="EMBL" id="PAV07836.1"/>
    </source>
</evidence>
<dbReference type="CDD" id="cd03823">
    <property type="entry name" value="GT4_ExpE7-like"/>
    <property type="match status" value="1"/>
</dbReference>
<dbReference type="InterPro" id="IPR028098">
    <property type="entry name" value="Glyco_trans_4-like_N"/>
</dbReference>
<evidence type="ECO:0000313" key="4">
    <source>
        <dbReference type="EMBL" id="PWL07999.1"/>
    </source>
</evidence>
<sequence>MKICYISNMYPPAILGGAEIIVQKMAQAMKKRGHEVIIITTSPDNQQHIIDDDKIKVYQLNTTRLYQPYQQTQVSGIKKPLWHLFDLWNNKTKKEVIKILRKEDVDIVHLNNYKGLSMAIFDVTSNLNIPLVFESHDFSLICPRANLIRANNTLCKKPNFICSQYINIQKKLLDDNVDLLIAPSNFMINKYHENGFFNNTKSVKIPLAIDKKTQHHPKDYTTIDIMYIGSMGKHKGVDTLINAFKQIPDDNIHLHLVGKGYDLDEFKMMAKDDERITFHGYVDNDKISEFYNMANLIVVPSICYDNSPMVIYESFTHSTPVIGSNIGGIPELIDDNVNGRLFNPGDVNDLKNVLEDTIKDTKILQTLEDNASHTLSDNSMDIMIKKLEDEYEKLIK</sequence>
<evidence type="ECO:0000259" key="2">
    <source>
        <dbReference type="Pfam" id="PF13439"/>
    </source>
</evidence>
<dbReference type="AlphaFoldDB" id="A0A2A2HEU1"/>
<dbReference type="EC" id="2.4.1.301" evidence="4"/>
<dbReference type="PANTHER" id="PTHR45947">
    <property type="entry name" value="SULFOQUINOVOSYL TRANSFERASE SQD2"/>
    <property type="match status" value="1"/>
</dbReference>
<accession>A0A2A2HEU1</accession>
<feature type="domain" description="Glycosyltransferase subfamily 4-like N-terminal" evidence="2">
    <location>
        <begin position="16"/>
        <end position="210"/>
    </location>
</feature>
<dbReference type="InterPro" id="IPR001296">
    <property type="entry name" value="Glyco_trans_1"/>
</dbReference>
<reference evidence="4 6" key="1">
    <citation type="submission" date="2016-04" db="EMBL/GenBank/DDBJ databases">
        <title>Genome sequence of Methanosphaera cuniculi DSM 4103.</title>
        <authorList>
            <person name="Poehlein A."/>
            <person name="Seedorf H."/>
            <person name="Daniel R."/>
        </authorList>
    </citation>
    <scope>NUCLEOTIDE SEQUENCE [LARGE SCALE GENOMIC DNA]</scope>
    <source>
        <strain evidence="4 6">DSM 4103</strain>
    </source>
</reference>
<keyword evidence="5" id="KW-1185">Reference proteome</keyword>
<dbReference type="Pfam" id="PF00534">
    <property type="entry name" value="Glycos_transf_1"/>
    <property type="match status" value="1"/>
</dbReference>
<dbReference type="Pfam" id="PF13439">
    <property type="entry name" value="Glyco_transf_4"/>
    <property type="match status" value="1"/>
</dbReference>
<dbReference type="EMBL" id="LMVN01000007">
    <property type="protein sequence ID" value="PAV07836.1"/>
    <property type="molecule type" value="Genomic_DNA"/>
</dbReference>
<dbReference type="PANTHER" id="PTHR45947:SF3">
    <property type="entry name" value="SULFOQUINOVOSYL TRANSFERASE SQD2"/>
    <property type="match status" value="1"/>
</dbReference>
<evidence type="ECO:0000313" key="6">
    <source>
        <dbReference type="Proteomes" id="UP000246004"/>
    </source>
</evidence>
<dbReference type="Gene3D" id="3.40.50.2000">
    <property type="entry name" value="Glycogen Phosphorylase B"/>
    <property type="match status" value="2"/>
</dbReference>
<dbReference type="SUPFAM" id="SSF53756">
    <property type="entry name" value="UDP-Glycosyltransferase/glycogen phosphorylase"/>
    <property type="match status" value="1"/>
</dbReference>
<dbReference type="GO" id="GO:0016757">
    <property type="term" value="F:glycosyltransferase activity"/>
    <property type="evidence" value="ECO:0007669"/>
    <property type="project" value="UniProtKB-KW"/>
</dbReference>
<dbReference type="OrthoDB" id="131038at2157"/>
<keyword evidence="4" id="KW-0328">Glycosyltransferase</keyword>
<comment type="caution">
    <text evidence="3">The sequence shown here is derived from an EMBL/GenBank/DDBJ whole genome shotgun (WGS) entry which is preliminary data.</text>
</comment>
<keyword evidence="4" id="KW-0808">Transferase</keyword>
<evidence type="ECO:0000259" key="1">
    <source>
        <dbReference type="Pfam" id="PF00534"/>
    </source>
</evidence>
<dbReference type="Proteomes" id="UP000217528">
    <property type="component" value="Unassembled WGS sequence"/>
</dbReference>
<protein>
    <submittedName>
        <fullName evidence="4">Alpha-D-kanosaminyltransferase</fullName>
        <ecNumber evidence="4">2.4.1.301</ecNumber>
    </submittedName>
</protein>
<proteinExistence type="predicted"/>
<evidence type="ECO:0000313" key="5">
    <source>
        <dbReference type="Proteomes" id="UP000217528"/>
    </source>
</evidence>
<dbReference type="RefSeq" id="WP_095608282.1">
    <property type="nucleotide sequence ID" value="NZ_LMVN01000007.1"/>
</dbReference>
<name>A0A2A2HEU1_9EURY</name>
<organism evidence="3 5">
    <name type="scientific">Methanosphaera cuniculi</name>
    <dbReference type="NCBI Taxonomy" id="1077256"/>
    <lineage>
        <taxon>Archaea</taxon>
        <taxon>Methanobacteriati</taxon>
        <taxon>Methanobacteriota</taxon>
        <taxon>Methanomada group</taxon>
        <taxon>Methanobacteria</taxon>
        <taxon>Methanobacteriales</taxon>
        <taxon>Methanobacteriaceae</taxon>
        <taxon>Methanosphaera</taxon>
    </lineage>
</organism>
<gene>
    <name evidence="4" type="primary">kanE_3</name>
    <name evidence="3" type="ORF">ASJ82_02590</name>
    <name evidence="4" type="ORF">MSCUN_12420</name>
</gene>
<reference evidence="3 5" key="2">
    <citation type="journal article" date="2017" name="BMC Genomics">
        <title>Genomic analysis of methanogenic archaea reveals a shift towards energy conservation.</title>
        <authorList>
            <person name="Gilmore S.P."/>
            <person name="Henske J.K."/>
            <person name="Sexton J.A."/>
            <person name="Solomon K.V."/>
            <person name="Seppala S."/>
            <person name="Yoo J.I."/>
            <person name="Huyett L.M."/>
            <person name="Pressman A."/>
            <person name="Cogan J.Z."/>
            <person name="Kivenson V."/>
            <person name="Peng X."/>
            <person name="Tan Y."/>
            <person name="Valentine D.L."/>
            <person name="O'Malley M.A."/>
        </authorList>
    </citation>
    <scope>NUCLEOTIDE SEQUENCE [LARGE SCALE GENOMIC DNA]</scope>
    <source>
        <strain evidence="3 5">1R-7</strain>
    </source>
</reference>
<feature type="domain" description="Glycosyl transferase family 1" evidence="1">
    <location>
        <begin position="211"/>
        <end position="372"/>
    </location>
</feature>
<dbReference type="InterPro" id="IPR050194">
    <property type="entry name" value="Glycosyltransferase_grp1"/>
</dbReference>
<dbReference type="Proteomes" id="UP000246004">
    <property type="component" value="Unassembled WGS sequence"/>
</dbReference>
<dbReference type="EMBL" id="LWMS01000042">
    <property type="protein sequence ID" value="PWL07999.1"/>
    <property type="molecule type" value="Genomic_DNA"/>
</dbReference>